<dbReference type="GO" id="GO:0030288">
    <property type="term" value="C:outer membrane-bounded periplasmic space"/>
    <property type="evidence" value="ECO:0007669"/>
    <property type="project" value="TreeGrafter"/>
</dbReference>
<dbReference type="STRING" id="43989.cce_0313"/>
<accession>B1X123</accession>
<dbReference type="SMART" id="SM00062">
    <property type="entry name" value="PBPb"/>
    <property type="match status" value="1"/>
</dbReference>
<dbReference type="SUPFAM" id="SSF53850">
    <property type="entry name" value="Periplasmic binding protein-like II"/>
    <property type="match status" value="1"/>
</dbReference>
<dbReference type="PANTHER" id="PTHR30085:SF6">
    <property type="entry name" value="ABC TRANSPORTER GLUTAMINE-BINDING PROTEIN GLNH"/>
    <property type="match status" value="1"/>
</dbReference>
<evidence type="ECO:0000256" key="2">
    <source>
        <dbReference type="ARBA" id="ARBA00022448"/>
    </source>
</evidence>
<dbReference type="NCBIfam" id="TIGR04262">
    <property type="entry name" value="orph_peri_GRRM"/>
    <property type="match status" value="1"/>
</dbReference>
<dbReference type="PANTHER" id="PTHR30085">
    <property type="entry name" value="AMINO ACID ABC TRANSPORTER PERMEASE"/>
    <property type="match status" value="1"/>
</dbReference>
<keyword evidence="7" id="KW-1185">Reference proteome</keyword>
<evidence type="ECO:0000256" key="3">
    <source>
        <dbReference type="ARBA" id="ARBA00022729"/>
    </source>
</evidence>
<feature type="signal peptide" evidence="4">
    <location>
        <begin position="1"/>
        <end position="42"/>
    </location>
</feature>
<dbReference type="InterPro" id="IPR001638">
    <property type="entry name" value="Solute-binding_3/MltF_N"/>
</dbReference>
<evidence type="ECO:0000313" key="6">
    <source>
        <dbReference type="EMBL" id="ACB49664.1"/>
    </source>
</evidence>
<dbReference type="InterPro" id="IPR026358">
    <property type="entry name" value="Orph_peri_GRRM"/>
</dbReference>
<organism evidence="6 7">
    <name type="scientific">Crocosphaera subtropica (strain ATCC 51142 / BH68)</name>
    <name type="common">Cyanothece sp. (strain ATCC 51142)</name>
    <dbReference type="NCBI Taxonomy" id="43989"/>
    <lineage>
        <taxon>Bacteria</taxon>
        <taxon>Bacillati</taxon>
        <taxon>Cyanobacteriota</taxon>
        <taxon>Cyanophyceae</taxon>
        <taxon>Oscillatoriophycideae</taxon>
        <taxon>Chroococcales</taxon>
        <taxon>Aphanothecaceae</taxon>
        <taxon>Crocosphaera</taxon>
        <taxon>Crocosphaera subtropica</taxon>
    </lineage>
</organism>
<reference evidence="6 7" key="1">
    <citation type="journal article" date="2008" name="Proc. Natl. Acad. Sci. U.S.A.">
        <title>The genome of Cyanothece 51142, a unicellular diazotrophic cyanobacterium important in the marine nitrogen cycle.</title>
        <authorList>
            <person name="Welsh E.A."/>
            <person name="Liberton M."/>
            <person name="Stoeckel J."/>
            <person name="Loh T."/>
            <person name="Elvitigala T."/>
            <person name="Wang C."/>
            <person name="Wollam A."/>
            <person name="Fulton R.S."/>
            <person name="Clifton S.W."/>
            <person name="Jacobs J.M."/>
            <person name="Aurora R."/>
            <person name="Ghosh B.K."/>
            <person name="Sherman L.A."/>
            <person name="Smith R.D."/>
            <person name="Wilson R.K."/>
            <person name="Pakrasi H.B."/>
        </authorList>
    </citation>
    <scope>NUCLEOTIDE SEQUENCE [LARGE SCALE GENOMIC DNA]</scope>
    <source>
        <strain evidence="7">ATCC 51142 / BH68</strain>
    </source>
</reference>
<keyword evidence="2" id="KW-0813">Transport</keyword>
<dbReference type="HOGENOM" id="CLU_019602_0_1_3"/>
<dbReference type="Proteomes" id="UP000001203">
    <property type="component" value="Chromosome circular"/>
</dbReference>
<sequence>MTKISNNSTVSFCIKGKIMYKKMPLVALSLMAMLTLPNKSLAETVIERVARTGVLNVSTRVDLVPYAYVNDEDELVGYSVELIELIRETLAQEIGKDVQIKVIVDDSLDERISSLLNREVDIACDTTFTWQRDRFVDFSLAYGVSGIKVFVKEDSNLSSPDSFKNKRIAIIESVLSPESIKVIESQVTVVDVDSIEAGIKAVEDGEVDGFAFDGTILEGTRQTLTNPNAYKVVPDESYFKHGIACMVPEQDSTFLNLVNLTIGKLMDGYIRGDSRYVEMVNRYFGEEGIVPFEPARIKDFFEIIIITREQIPPEQ</sequence>
<dbReference type="Gene3D" id="3.40.190.10">
    <property type="entry name" value="Periplasmic binding protein-like II"/>
    <property type="match status" value="2"/>
</dbReference>
<comment type="similarity">
    <text evidence="1">Belongs to the bacterial solute-binding protein 3 family.</text>
</comment>
<dbReference type="EMBL" id="CP000806">
    <property type="protein sequence ID" value="ACB49664.1"/>
    <property type="molecule type" value="Genomic_DNA"/>
</dbReference>
<dbReference type="KEGG" id="cyt:cce_0313"/>
<evidence type="ECO:0000256" key="1">
    <source>
        <dbReference type="ARBA" id="ARBA00010333"/>
    </source>
</evidence>
<dbReference type="eggNOG" id="COG0834">
    <property type="taxonomic scope" value="Bacteria"/>
</dbReference>
<feature type="domain" description="Solute-binding protein family 3/N-terminal" evidence="5">
    <location>
        <begin position="54"/>
        <end position="287"/>
    </location>
</feature>
<dbReference type="InterPro" id="IPR051455">
    <property type="entry name" value="Bact_solute-bind_prot3"/>
</dbReference>
<dbReference type="GO" id="GO:0005576">
    <property type="term" value="C:extracellular region"/>
    <property type="evidence" value="ECO:0007669"/>
    <property type="project" value="TreeGrafter"/>
</dbReference>
<evidence type="ECO:0000313" key="7">
    <source>
        <dbReference type="Proteomes" id="UP000001203"/>
    </source>
</evidence>
<keyword evidence="3 4" id="KW-0732">Signal</keyword>
<name>B1X123_CROS5</name>
<proteinExistence type="inferred from homology"/>
<dbReference type="Pfam" id="PF00497">
    <property type="entry name" value="SBP_bac_3"/>
    <property type="match status" value="1"/>
</dbReference>
<dbReference type="GO" id="GO:0006865">
    <property type="term" value="P:amino acid transport"/>
    <property type="evidence" value="ECO:0007669"/>
    <property type="project" value="TreeGrafter"/>
</dbReference>
<feature type="chain" id="PRO_5002770594" evidence="4">
    <location>
        <begin position="43"/>
        <end position="315"/>
    </location>
</feature>
<dbReference type="AlphaFoldDB" id="B1X123"/>
<evidence type="ECO:0000256" key="4">
    <source>
        <dbReference type="SAM" id="SignalP"/>
    </source>
</evidence>
<gene>
    <name evidence="6" type="ordered locus">cce_0313</name>
</gene>
<evidence type="ECO:0000259" key="5">
    <source>
        <dbReference type="SMART" id="SM00062"/>
    </source>
</evidence>
<protein>
    <submittedName>
        <fullName evidence="6">Extracellular solute-binding protein, family 3</fullName>
    </submittedName>
</protein>